<dbReference type="Proteomes" id="UP000038055">
    <property type="component" value="Unassembled WGS sequence"/>
</dbReference>
<dbReference type="InterPro" id="IPR050114">
    <property type="entry name" value="UPF0173_UPF0282_UlaG_hydrolase"/>
</dbReference>
<sequence length="225" mass="25289">MEITFYGHSCVGIKTEDINLLVDPFISGNPFARHINIEQIKADYILLTNAHQDHTMDVEAIAKRTKAKIISNFEIVEHYYNLGFDGHPMNLGGSFEFPFGYLKFVQALHSSTFPDGKAGGCAGGFIFKTFEKTIYIAGNTALHFDMQLIPVRHKIDFAVLPIGGNFTMDIEDAVMASDFVKCNRVLGVNYDTFSYIKLDHELARRSFRAKGKELLLLEIGRTITI</sequence>
<organism evidence="1 2">
    <name type="scientific">Capnocytophaga cynodegmi</name>
    <dbReference type="NCBI Taxonomy" id="28189"/>
    <lineage>
        <taxon>Bacteria</taxon>
        <taxon>Pseudomonadati</taxon>
        <taxon>Bacteroidota</taxon>
        <taxon>Flavobacteriia</taxon>
        <taxon>Flavobacteriales</taxon>
        <taxon>Flavobacteriaceae</taxon>
        <taxon>Capnocytophaga</taxon>
    </lineage>
</organism>
<evidence type="ECO:0000313" key="1">
    <source>
        <dbReference type="EMBL" id="CEN34079.1"/>
    </source>
</evidence>
<gene>
    <name evidence="1" type="ORF">CCYN2B_190060</name>
</gene>
<keyword evidence="2" id="KW-1185">Reference proteome</keyword>
<dbReference type="STRING" id="28189.CCYN74_140013"/>
<protein>
    <submittedName>
        <fullName evidence="1">Uncharacterized protein</fullName>
    </submittedName>
</protein>
<name>A0A0B7H6B7_9FLAO</name>
<dbReference type="PANTHER" id="PTHR43546">
    <property type="entry name" value="UPF0173 METAL-DEPENDENT HYDROLASE MJ1163-RELATED"/>
    <property type="match status" value="1"/>
</dbReference>
<reference evidence="2" key="1">
    <citation type="submission" date="2015-01" db="EMBL/GenBank/DDBJ databases">
        <authorList>
            <person name="MANFREDI Pablo"/>
        </authorList>
    </citation>
    <scope>NUCLEOTIDE SEQUENCE [LARGE SCALE GENOMIC DNA]</scope>
    <source>
        <strain evidence="2">Ccyn2B</strain>
    </source>
</reference>
<proteinExistence type="predicted"/>
<dbReference type="InterPro" id="IPR036866">
    <property type="entry name" value="RibonucZ/Hydroxyglut_hydro"/>
</dbReference>
<dbReference type="PANTHER" id="PTHR43546:SF3">
    <property type="entry name" value="UPF0173 METAL-DEPENDENT HYDROLASE MJ1163"/>
    <property type="match status" value="1"/>
</dbReference>
<accession>A0A0B7H6B7</accession>
<dbReference type="eggNOG" id="COG2220">
    <property type="taxonomic scope" value="Bacteria"/>
</dbReference>
<dbReference type="NCBIfam" id="NF001911">
    <property type="entry name" value="PRK00685.1"/>
    <property type="match status" value="1"/>
</dbReference>
<evidence type="ECO:0000313" key="2">
    <source>
        <dbReference type="Proteomes" id="UP000038055"/>
    </source>
</evidence>
<dbReference type="AlphaFoldDB" id="A0A0B7H6B7"/>
<dbReference type="Gene3D" id="3.60.15.10">
    <property type="entry name" value="Ribonuclease Z/Hydroxyacylglutathione hydrolase-like"/>
    <property type="match status" value="1"/>
</dbReference>
<dbReference type="RefSeq" id="WP_041991302.1">
    <property type="nucleotide sequence ID" value="NZ_CDOD01000011.1"/>
</dbReference>
<dbReference type="EMBL" id="CDOD01000011">
    <property type="protein sequence ID" value="CEN34079.1"/>
    <property type="molecule type" value="Genomic_DNA"/>
</dbReference>
<dbReference type="SUPFAM" id="SSF56281">
    <property type="entry name" value="Metallo-hydrolase/oxidoreductase"/>
    <property type="match status" value="1"/>
</dbReference>
<dbReference type="Pfam" id="PF13483">
    <property type="entry name" value="Lactamase_B_3"/>
    <property type="match status" value="1"/>
</dbReference>